<evidence type="ECO:0000313" key="2">
    <source>
        <dbReference type="Proteomes" id="UP001195914"/>
    </source>
</evidence>
<evidence type="ECO:0000313" key="1">
    <source>
        <dbReference type="EMBL" id="KAK1940249.1"/>
    </source>
</evidence>
<organism evidence="1 2">
    <name type="scientific">Babesia divergens</name>
    <dbReference type="NCBI Taxonomy" id="32595"/>
    <lineage>
        <taxon>Eukaryota</taxon>
        <taxon>Sar</taxon>
        <taxon>Alveolata</taxon>
        <taxon>Apicomplexa</taxon>
        <taxon>Aconoidasida</taxon>
        <taxon>Piroplasmida</taxon>
        <taxon>Babesiidae</taxon>
        <taxon>Babesia</taxon>
    </lineage>
</organism>
<reference evidence="1" key="2">
    <citation type="submission" date="2021-05" db="EMBL/GenBank/DDBJ databases">
        <authorList>
            <person name="Pain A."/>
        </authorList>
    </citation>
    <scope>NUCLEOTIDE SEQUENCE</scope>
    <source>
        <strain evidence="1">1802A</strain>
    </source>
</reference>
<protein>
    <submittedName>
        <fullName evidence="1">Uncharacterized protein</fullName>
    </submittedName>
</protein>
<gene>
    <name evidence="1" type="ORF">X943_000699</name>
</gene>
<dbReference type="AlphaFoldDB" id="A0AAD9GKS1"/>
<dbReference type="EMBL" id="JAHBMH010000003">
    <property type="protein sequence ID" value="KAK1940249.1"/>
    <property type="molecule type" value="Genomic_DNA"/>
</dbReference>
<name>A0AAD9GKS1_BABDI</name>
<sequence>MFVFRREESFRDRVRASFVTKAKMFIYTLAIAKVLTFLAETFSTNDEENVPCYKVHSCTAKITASTELNEAGKRGNAKTQHGRNVLLPRTQVEALKSDEELRRMLYNNALRRVLLVVASASDPVAELTPYMQDEFFSNFVTRVLNTLSAVESDSAINSNQNTN</sequence>
<keyword evidence="2" id="KW-1185">Reference proteome</keyword>
<reference evidence="1" key="1">
    <citation type="journal article" date="2014" name="Nucleic Acids Res.">
        <title>The evolutionary dynamics of variant antigen genes in Babesia reveal a history of genomic innovation underlying host-parasite interaction.</title>
        <authorList>
            <person name="Jackson A.P."/>
            <person name="Otto T.D."/>
            <person name="Darby A."/>
            <person name="Ramaprasad A."/>
            <person name="Xia D."/>
            <person name="Echaide I.E."/>
            <person name="Farber M."/>
            <person name="Gahlot S."/>
            <person name="Gamble J."/>
            <person name="Gupta D."/>
            <person name="Gupta Y."/>
            <person name="Jackson L."/>
            <person name="Malandrin L."/>
            <person name="Malas T.B."/>
            <person name="Moussa E."/>
            <person name="Nair M."/>
            <person name="Reid A.J."/>
            <person name="Sanders M."/>
            <person name="Sharma J."/>
            <person name="Tracey A."/>
            <person name="Quail M.A."/>
            <person name="Weir W."/>
            <person name="Wastling J.M."/>
            <person name="Hall N."/>
            <person name="Willadsen P."/>
            <person name="Lingelbach K."/>
            <person name="Shiels B."/>
            <person name="Tait A."/>
            <person name="Berriman M."/>
            <person name="Allred D.R."/>
            <person name="Pain A."/>
        </authorList>
    </citation>
    <scope>NUCLEOTIDE SEQUENCE</scope>
    <source>
        <strain evidence="1">1802A</strain>
    </source>
</reference>
<comment type="caution">
    <text evidence="1">The sequence shown here is derived from an EMBL/GenBank/DDBJ whole genome shotgun (WGS) entry which is preliminary data.</text>
</comment>
<accession>A0AAD9GKS1</accession>
<dbReference type="Proteomes" id="UP001195914">
    <property type="component" value="Unassembled WGS sequence"/>
</dbReference>
<proteinExistence type="predicted"/>